<keyword evidence="2" id="KW-0472">Membrane</keyword>
<dbReference type="AlphaFoldDB" id="A0A0L0LSX4"/>
<accession>A0A0L0LSX4</accession>
<evidence type="ECO:0000313" key="3">
    <source>
        <dbReference type="EMBL" id="AUD81431.1"/>
    </source>
</evidence>
<reference evidence="4" key="2">
    <citation type="submission" date="2023-02" db="EMBL/GenBank/DDBJ databases">
        <authorList>
            <person name="Whidbey C."/>
        </authorList>
    </citation>
    <scope>NUCLEOTIDE SEQUENCE</scope>
    <source>
        <strain evidence="4">VSI11</strain>
    </source>
</reference>
<evidence type="ECO:0000256" key="1">
    <source>
        <dbReference type="SAM" id="MobiDB-lite"/>
    </source>
</evidence>
<feature type="compositionally biased region" description="Low complexity" evidence="1">
    <location>
        <begin position="1"/>
        <end position="27"/>
    </location>
</feature>
<feature type="region of interest" description="Disordered" evidence="1">
    <location>
        <begin position="1"/>
        <end position="29"/>
    </location>
</feature>
<dbReference type="EMBL" id="CP118083">
    <property type="protein sequence ID" value="WEB54229.1"/>
    <property type="molecule type" value="Genomic_DNA"/>
</dbReference>
<reference evidence="3 5" key="1">
    <citation type="submission" date="2017-05" db="EMBL/GenBank/DDBJ databases">
        <title>Comparative genomics and methylome analysis of the gut commensal Bifidobacterium breve.</title>
        <authorList>
            <person name="Bottacini F."/>
            <person name="Morrissey R."/>
            <person name="Roberts R.J."/>
            <person name="James K."/>
            <person name="van Breen J."/>
            <person name="Egan M."/>
            <person name="Lambert J."/>
            <person name="van Limpt K."/>
            <person name="Stanton C."/>
            <person name="Knol J."/>
            <person name="O' Connell Motherway M."/>
            <person name="van Sinderen D."/>
        </authorList>
    </citation>
    <scope>NUCLEOTIDE SEQUENCE [LARGE SCALE GENOMIC DNA]</scope>
    <source>
        <strain evidence="3 5">NRBB51</strain>
    </source>
</reference>
<gene>
    <name evidence="3" type="ORF">NRBB51_1342</name>
    <name evidence="4" type="ORF">PUW55_08460</name>
</gene>
<sequence>MAATARSIRSSASTQSRPQSRPQAPSRPELKVISGQRVQAEGNMIERVIEWTRTRSAPLMHVVIAIVFLMATLLGALVLRTQMVQNSFEAAEVKQHISTLTQDIEDDQAKLDQLVASLPDKADEMGMVSQGGSVTIDLNGYQQSGESGAQ</sequence>
<dbReference type="Proteomes" id="UP001219009">
    <property type="component" value="Chromosome"/>
</dbReference>
<protein>
    <recommendedName>
        <fullName evidence="6">Cell division protein FtsL</fullName>
    </recommendedName>
</protein>
<evidence type="ECO:0000313" key="5">
    <source>
        <dbReference type="Proteomes" id="UP000232609"/>
    </source>
</evidence>
<dbReference type="RefSeq" id="WP_016462733.1">
    <property type="nucleotide sequence ID" value="NZ_BAABSL010000003.1"/>
</dbReference>
<organism evidence="3 5">
    <name type="scientific">Bifidobacterium breve</name>
    <dbReference type="NCBI Taxonomy" id="1685"/>
    <lineage>
        <taxon>Bacteria</taxon>
        <taxon>Bacillati</taxon>
        <taxon>Actinomycetota</taxon>
        <taxon>Actinomycetes</taxon>
        <taxon>Bifidobacteriales</taxon>
        <taxon>Bifidobacteriaceae</taxon>
        <taxon>Bifidobacterium</taxon>
    </lineage>
</organism>
<feature type="transmembrane region" description="Helical" evidence="2">
    <location>
        <begin position="59"/>
        <end position="79"/>
    </location>
</feature>
<proteinExistence type="predicted"/>
<evidence type="ECO:0000256" key="2">
    <source>
        <dbReference type="SAM" id="Phobius"/>
    </source>
</evidence>
<evidence type="ECO:0008006" key="6">
    <source>
        <dbReference type="Google" id="ProtNLM"/>
    </source>
</evidence>
<name>A0A0L0LSX4_BIFBR</name>
<evidence type="ECO:0000313" key="4">
    <source>
        <dbReference type="EMBL" id="WEB54229.1"/>
    </source>
</evidence>
<keyword evidence="2" id="KW-1133">Transmembrane helix</keyword>
<keyword evidence="2" id="KW-0812">Transmembrane</keyword>
<dbReference type="Proteomes" id="UP000232609">
    <property type="component" value="Chromosome"/>
</dbReference>
<dbReference type="EMBL" id="CP021392">
    <property type="protein sequence ID" value="AUD81431.1"/>
    <property type="molecule type" value="Genomic_DNA"/>
</dbReference>